<evidence type="ECO:0000256" key="1">
    <source>
        <dbReference type="SAM" id="SignalP"/>
    </source>
</evidence>
<comment type="caution">
    <text evidence="4">The sequence shown here is derived from an EMBL/GenBank/DDBJ whole genome shotgun (WGS) entry which is preliminary data.</text>
</comment>
<dbReference type="Proteomes" id="UP001206067">
    <property type="component" value="Unassembled WGS sequence"/>
</dbReference>
<dbReference type="SUPFAM" id="SSF63411">
    <property type="entry name" value="LuxS/MPP-like metallohydrolase"/>
    <property type="match status" value="4"/>
</dbReference>
<gene>
    <name evidence="4" type="ORF">NSO95_12915</name>
</gene>
<evidence type="ECO:0000259" key="3">
    <source>
        <dbReference type="Pfam" id="PF05193"/>
    </source>
</evidence>
<dbReference type="Pfam" id="PF00675">
    <property type="entry name" value="Peptidase_M16"/>
    <property type="match status" value="2"/>
</dbReference>
<feature type="chain" id="PRO_5046939810" evidence="1">
    <location>
        <begin position="25"/>
        <end position="973"/>
    </location>
</feature>
<feature type="domain" description="Peptidase M16 N-terminal" evidence="2">
    <location>
        <begin position="67"/>
        <end position="190"/>
    </location>
</feature>
<feature type="domain" description="Peptidase M16 N-terminal" evidence="2">
    <location>
        <begin position="548"/>
        <end position="659"/>
    </location>
</feature>
<feature type="domain" description="Peptidase M16 C-terminal" evidence="3">
    <location>
        <begin position="223"/>
        <end position="398"/>
    </location>
</feature>
<dbReference type="InterPro" id="IPR050361">
    <property type="entry name" value="MPP/UQCRC_Complex"/>
</dbReference>
<protein>
    <submittedName>
        <fullName evidence="4">Insulinase family protein</fullName>
    </submittedName>
</protein>
<dbReference type="InterPro" id="IPR011249">
    <property type="entry name" value="Metalloenz_LuxS/M16"/>
</dbReference>
<keyword evidence="1" id="KW-0732">Signal</keyword>
<evidence type="ECO:0000313" key="5">
    <source>
        <dbReference type="Proteomes" id="UP001206067"/>
    </source>
</evidence>
<dbReference type="Gene3D" id="3.30.830.10">
    <property type="entry name" value="Metalloenzyme, LuxS/M16 peptidase-like"/>
    <property type="match status" value="4"/>
</dbReference>
<dbReference type="EMBL" id="JANKHH010000007">
    <property type="protein sequence ID" value="MCR2834844.1"/>
    <property type="molecule type" value="Genomic_DNA"/>
</dbReference>
<reference evidence="4 5" key="1">
    <citation type="submission" date="2022-08" db="EMBL/GenBank/DDBJ databases">
        <title>Polyphasic taxonomy analysis of Qipengyuania sp.RS5-5.</title>
        <authorList>
            <person name="Xamxidin M."/>
            <person name="Wu M."/>
        </authorList>
    </citation>
    <scope>NUCLEOTIDE SEQUENCE [LARGE SCALE GENOMIC DNA]</scope>
    <source>
        <strain evidence="4 5">RS5-5</strain>
    </source>
</reference>
<evidence type="ECO:0000259" key="2">
    <source>
        <dbReference type="Pfam" id="PF00675"/>
    </source>
</evidence>
<evidence type="ECO:0000313" key="4">
    <source>
        <dbReference type="EMBL" id="MCR2834844.1"/>
    </source>
</evidence>
<dbReference type="InterPro" id="IPR011765">
    <property type="entry name" value="Pept_M16_N"/>
</dbReference>
<dbReference type="PANTHER" id="PTHR11851:SF224">
    <property type="entry name" value="PROCESSING PROTEASE"/>
    <property type="match status" value="1"/>
</dbReference>
<dbReference type="InterPro" id="IPR007863">
    <property type="entry name" value="Peptidase_M16_C"/>
</dbReference>
<accession>A0ABT1XT45</accession>
<proteinExistence type="predicted"/>
<feature type="domain" description="Peptidase M16 C-terminal" evidence="3">
    <location>
        <begin position="700"/>
        <end position="879"/>
    </location>
</feature>
<dbReference type="RefSeq" id="WP_257596691.1">
    <property type="nucleotide sequence ID" value="NZ_JANKHH010000007.1"/>
</dbReference>
<dbReference type="PANTHER" id="PTHR11851">
    <property type="entry name" value="METALLOPROTEASE"/>
    <property type="match status" value="1"/>
</dbReference>
<sequence>MRYTFATASLAALALSLGASPAFADNHAGDAMEADAAAMPEPAPLAELIEQVSIPYESFKLDNGLTVLVHTDRKAPVVGVSVWYGVGSKHEPKGKTGFAHLFEHLMFNGSENAPGDFFEPLQQVGATDFNGTTWFDRTNYFETVPTGALDRALMLESDRMGYLLGAVTQEKLDNQIGVVQNEKRQGDNQPYGLVEYEQLENLYPSGHPYHHSTIGSMDDLSSATLEDVKQWFRDNYGPNNAILVLAGDIDTATARQKVTKWFGAIPAGPAVPKLDVSVPMLPEAASKTIYDQVATTRIYRMWAVPGLNNPDYLPLSAGAIVLGGLASSRLDNALVREQQMAVRVVASADIFAQAGQLVVYADAAPGKDPEDVAAALDAEIAKFMIEGPTQDELDRALTTYAAGQIRGLEQVGGFSGKAPTLAEGLLYQGDASSYRKELERAAKLTPAQVRDVTATWMARPVFELRVEPGERKEGGENRGGYIWAGEQSGLAGPAFYSNPLMLQGAGAAAKVPEADRSKLPEVGELKPLDFPDIERATLSNGIKVYFARRAAAPVVSVRVHFDAGYAADPRDKLGITSMMLQAMDEGTTHLDSTALAIAKERYGAQLGGGADADSTFFTLGALAPNLAPSLDLLADYVRSPAFGETDLERVRTQQLTRIRNEMNNPGAIGQRVLSPILFGSDHPYGMPPSGTGDPAVVAALTAQDLRDFHGMWLRPDKAQIFIVGDTTLAEATAQLEQSFGKWQAPAVTAPVKSYDAPIPVQTGSRIVLVNRPNSPQSVIIGGRVLEGKGTDDNLSIAAANEVFGGSFLSRINMNLRETKGWSYGVRSLFQQPQDRTSFLIYAPVQADRTGDSIAELRKDLTAYVGGQGVTGEELTRLINGNVRELPGSFETSGSVLGGIVNIVTDKRPDNYYETLAAKYEALTADQLDAQARANFKGDDLVFVIVGDAKVVEPQLEQLGLPVEVREMPKAEGE</sequence>
<organism evidence="4 5">
    <name type="scientific">Parerythrobacter lacustris</name>
    <dbReference type="NCBI Taxonomy" id="2969984"/>
    <lineage>
        <taxon>Bacteria</taxon>
        <taxon>Pseudomonadati</taxon>
        <taxon>Pseudomonadota</taxon>
        <taxon>Alphaproteobacteria</taxon>
        <taxon>Sphingomonadales</taxon>
        <taxon>Erythrobacteraceae</taxon>
        <taxon>Parerythrobacter</taxon>
    </lineage>
</organism>
<keyword evidence="5" id="KW-1185">Reference proteome</keyword>
<feature type="signal peptide" evidence="1">
    <location>
        <begin position="1"/>
        <end position="24"/>
    </location>
</feature>
<dbReference type="Pfam" id="PF05193">
    <property type="entry name" value="Peptidase_M16_C"/>
    <property type="match status" value="2"/>
</dbReference>
<name>A0ABT1XT45_9SPHN</name>